<name>A0A375H5M2_9BURK</name>
<dbReference type="EMBL" id="OFTC01000009">
    <property type="protein sequence ID" value="SOZ35293.1"/>
    <property type="molecule type" value="Genomic_DNA"/>
</dbReference>
<evidence type="ECO:0000313" key="2">
    <source>
        <dbReference type="EMBL" id="SPD47241.1"/>
    </source>
</evidence>
<evidence type="ECO:0000313" key="4">
    <source>
        <dbReference type="Proteomes" id="UP000256710"/>
    </source>
</evidence>
<gene>
    <name evidence="1" type="ORF">CBM2605_A170212</name>
    <name evidence="2" type="ORF">CBM2607_12181</name>
</gene>
<keyword evidence="4" id="KW-1185">Reference proteome</keyword>
<dbReference type="Proteomes" id="UP000256710">
    <property type="component" value="Unassembled WGS sequence"/>
</dbReference>
<dbReference type="EMBL" id="LT984806">
    <property type="protein sequence ID" value="SPD47241.1"/>
    <property type="molecule type" value="Genomic_DNA"/>
</dbReference>
<evidence type="ECO:0000313" key="1">
    <source>
        <dbReference type="EMBL" id="SOZ35293.1"/>
    </source>
</evidence>
<organism evidence="2 3">
    <name type="scientific">Cupriavidus neocaledonicus</name>
    <dbReference type="NCBI Taxonomy" id="1040979"/>
    <lineage>
        <taxon>Bacteria</taxon>
        <taxon>Pseudomonadati</taxon>
        <taxon>Pseudomonadota</taxon>
        <taxon>Betaproteobacteria</taxon>
        <taxon>Burkholderiales</taxon>
        <taxon>Burkholderiaceae</taxon>
        <taxon>Cupriavidus</taxon>
    </lineage>
</organism>
<protein>
    <submittedName>
        <fullName evidence="2">Uncharacterized protein</fullName>
    </submittedName>
</protein>
<evidence type="ECO:0000313" key="3">
    <source>
        <dbReference type="Proteomes" id="UP000255168"/>
    </source>
</evidence>
<proteinExistence type="predicted"/>
<sequence length="138" mass="14960">MVRRESPSGRRADRFYSTRTLYASGTPARISALHGTYQRPGGRLGKSLAAIENKHFNELNLCTRMTALSGPLLPDVPAAGLENRQTGNISTAPGAVAASTACFRRKGAARRVRAISCKVTVRPSRLQHKQSETRGFPP</sequence>
<accession>A0A375H5M2</accession>
<dbReference type="AlphaFoldDB" id="A0A375H5M2"/>
<reference evidence="3 4" key="1">
    <citation type="submission" date="2018-01" db="EMBL/GenBank/DDBJ databases">
        <authorList>
            <person name="Clerissi C."/>
        </authorList>
    </citation>
    <scope>NUCLEOTIDE SEQUENCE [LARGE SCALE GENOMIC DNA]</scope>
    <source>
        <strain evidence="1">Cupriavidus taiwanensis STM 6082</strain>
        <strain evidence="2">Cupriavidus taiwanensis STM 6160</strain>
    </source>
</reference>
<dbReference type="Proteomes" id="UP000255168">
    <property type="component" value="Chromosome I"/>
</dbReference>